<dbReference type="CDD" id="cd01650">
    <property type="entry name" value="RT_nLTR_like"/>
    <property type="match status" value="1"/>
</dbReference>
<proteinExistence type="predicted"/>
<dbReference type="PROSITE" id="PS50878">
    <property type="entry name" value="RT_POL"/>
    <property type="match status" value="1"/>
</dbReference>
<gene>
    <name evidence="2" type="ORF">g.22771</name>
</gene>
<dbReference type="AlphaFoldDB" id="A0A1B6GV10"/>
<dbReference type="SUPFAM" id="SSF56672">
    <property type="entry name" value="DNA/RNA polymerases"/>
    <property type="match status" value="1"/>
</dbReference>
<feature type="non-terminal residue" evidence="2">
    <location>
        <position position="643"/>
    </location>
</feature>
<dbReference type="Pfam" id="PF00078">
    <property type="entry name" value="RVT_1"/>
    <property type="match status" value="1"/>
</dbReference>
<name>A0A1B6GV10_9HEMI</name>
<evidence type="ECO:0000259" key="1">
    <source>
        <dbReference type="PROSITE" id="PS50878"/>
    </source>
</evidence>
<feature type="domain" description="Reverse transcriptase" evidence="1">
    <location>
        <begin position="337"/>
        <end position="610"/>
    </location>
</feature>
<reference evidence="2" key="1">
    <citation type="submission" date="2015-11" db="EMBL/GenBank/DDBJ databases">
        <title>De novo transcriptome assembly of four potential Pierce s Disease insect vectors from Arizona vineyards.</title>
        <authorList>
            <person name="Tassone E.E."/>
        </authorList>
    </citation>
    <scope>NUCLEOTIDE SEQUENCE</scope>
</reference>
<dbReference type="InterPro" id="IPR043502">
    <property type="entry name" value="DNA/RNA_pol_sf"/>
</dbReference>
<protein>
    <recommendedName>
        <fullName evidence="1">Reverse transcriptase domain-containing protein</fullName>
    </recommendedName>
</protein>
<sequence length="643" mass="72773">TENTDNTLFEEDLLSYGIRRLPLPATRITHNSRSSIDCICTNLSEDKVSFSITETGISDHLGQSCSFHLGLKRAHENRSSFKRIYSWRNLENLKATLALENWDSVHNALDAEEAYKSFQTIMARTLDHACPKKRTRTKRKSKLKIYYDEEVMMMKDDFLRAHYRYEMTGNERDRMTMITKKKAYDIKLRTLKRNSAAEHIAQSNNKSKALWEIINSEKQNKQSCSSLSSLEIDGKIENNPYLVAEHLNLYFLQIADTTLEISRNEIQNNNILPLTGNASTLYQGEPLNLTPTDSSEVLRVIQSLKSKLSCGVDEIPSKVVKHCATHLAAPLVSIINKSFNLGQFPSGLKLSKIYPKHKKGSTTKAENYRPISLISTFSKIIEKIALSRMLVHLEHYDLITKSQHGFLRGKSTISAITSLTEYVIDQLEDNNYVTAVLLDYSKAFDCLGHELILKKLSALGIQGRANDWVASYLEGRKHIVEVQKTVNGQSCTYRSKTAPVNRGVPQGSVLGPFLFVLFTNDFSHYINTDNVKTIMYADDTTLLIKNDSALGLHADIVTSTNKTLQYCLKNDLAINPTKTTQINFSRRQDRIPNVQNIAIEKQSKLLGIVIDGDLTWTDHINSLTKKLGSGIYAVRRIKWIGEL</sequence>
<dbReference type="PANTHER" id="PTHR19446">
    <property type="entry name" value="REVERSE TRANSCRIPTASES"/>
    <property type="match status" value="1"/>
</dbReference>
<dbReference type="InterPro" id="IPR000477">
    <property type="entry name" value="RT_dom"/>
</dbReference>
<accession>A0A1B6GV10</accession>
<feature type="non-terminal residue" evidence="2">
    <location>
        <position position="1"/>
    </location>
</feature>
<evidence type="ECO:0000313" key="2">
    <source>
        <dbReference type="EMBL" id="JAS66247.1"/>
    </source>
</evidence>
<dbReference type="EMBL" id="GECZ01003522">
    <property type="protein sequence ID" value="JAS66247.1"/>
    <property type="molecule type" value="Transcribed_RNA"/>
</dbReference>
<dbReference type="GO" id="GO:0071897">
    <property type="term" value="P:DNA biosynthetic process"/>
    <property type="evidence" value="ECO:0007669"/>
    <property type="project" value="UniProtKB-ARBA"/>
</dbReference>
<organism evidence="2">
    <name type="scientific">Cuerna arida</name>
    <dbReference type="NCBI Taxonomy" id="1464854"/>
    <lineage>
        <taxon>Eukaryota</taxon>
        <taxon>Metazoa</taxon>
        <taxon>Ecdysozoa</taxon>
        <taxon>Arthropoda</taxon>
        <taxon>Hexapoda</taxon>
        <taxon>Insecta</taxon>
        <taxon>Pterygota</taxon>
        <taxon>Neoptera</taxon>
        <taxon>Paraneoptera</taxon>
        <taxon>Hemiptera</taxon>
        <taxon>Auchenorrhyncha</taxon>
        <taxon>Membracoidea</taxon>
        <taxon>Cicadellidae</taxon>
        <taxon>Cicadellinae</taxon>
        <taxon>Proconiini</taxon>
        <taxon>Cuerna</taxon>
    </lineage>
</organism>